<dbReference type="InterPro" id="IPR000866">
    <property type="entry name" value="AhpC/TSA"/>
</dbReference>
<reference evidence="15" key="1">
    <citation type="submission" date="2016-06" db="EMBL/GenBank/DDBJ databases">
        <authorList>
            <person name="Nascimento L."/>
            <person name="Pereira R.V."/>
            <person name="Martins L.F."/>
            <person name="Quaggio R.B."/>
            <person name="Silva A.M."/>
            <person name="Setubal J.C."/>
        </authorList>
    </citation>
    <scope>NUCLEOTIDE SEQUENCE [LARGE SCALE GENOMIC DNA]</scope>
</reference>
<dbReference type="FunFam" id="3.40.30.10:FF:000007">
    <property type="entry name" value="Thioredoxin-dependent thiol peroxidase"/>
    <property type="match status" value="1"/>
</dbReference>
<comment type="catalytic activity">
    <reaction evidence="12">
        <text>a hydroperoxide + [thioredoxin]-dithiol = an alcohol + [thioredoxin]-disulfide + H2O</text>
        <dbReference type="Rhea" id="RHEA:62620"/>
        <dbReference type="Rhea" id="RHEA-COMP:10698"/>
        <dbReference type="Rhea" id="RHEA-COMP:10700"/>
        <dbReference type="ChEBI" id="CHEBI:15377"/>
        <dbReference type="ChEBI" id="CHEBI:29950"/>
        <dbReference type="ChEBI" id="CHEBI:30879"/>
        <dbReference type="ChEBI" id="CHEBI:35924"/>
        <dbReference type="ChEBI" id="CHEBI:50058"/>
        <dbReference type="EC" id="1.11.1.24"/>
    </reaction>
</comment>
<evidence type="ECO:0000256" key="3">
    <source>
        <dbReference type="ARBA" id="ARBA00013017"/>
    </source>
</evidence>
<evidence type="ECO:0000256" key="6">
    <source>
        <dbReference type="ARBA" id="ARBA00023002"/>
    </source>
</evidence>
<dbReference type="AlphaFoldDB" id="A0A1Y3PSN1"/>
<evidence type="ECO:0000256" key="1">
    <source>
        <dbReference type="ARBA" id="ARBA00003330"/>
    </source>
</evidence>
<dbReference type="InterPro" id="IPR050924">
    <property type="entry name" value="Peroxiredoxin_BCP/PrxQ"/>
</dbReference>
<dbReference type="InterPro" id="IPR036249">
    <property type="entry name" value="Thioredoxin-like_sf"/>
</dbReference>
<evidence type="ECO:0000256" key="7">
    <source>
        <dbReference type="ARBA" id="ARBA00023157"/>
    </source>
</evidence>
<feature type="domain" description="Thioredoxin" evidence="13">
    <location>
        <begin position="6"/>
        <end position="159"/>
    </location>
</feature>
<proteinExistence type="inferred from homology"/>
<dbReference type="Pfam" id="PF00578">
    <property type="entry name" value="AhpC-TSA"/>
    <property type="match status" value="1"/>
</dbReference>
<comment type="similarity">
    <text evidence="10">Belongs to the peroxiredoxin family. BCP/PrxQ subfamily.</text>
</comment>
<comment type="caution">
    <text evidence="14">The sequence shown here is derived from an EMBL/GenBank/DDBJ whole genome shotgun (WGS) entry which is preliminary data.</text>
</comment>
<organism evidence="14 15">
    <name type="scientific">Bacillus thermozeamaize</name>
    <dbReference type="NCBI Taxonomy" id="230954"/>
    <lineage>
        <taxon>Bacteria</taxon>
        <taxon>Bacillati</taxon>
        <taxon>Bacillota</taxon>
        <taxon>Bacilli</taxon>
        <taxon>Bacillales</taxon>
        <taxon>Bacillaceae</taxon>
        <taxon>Bacillus</taxon>
    </lineage>
</organism>
<dbReference type="EC" id="1.11.1.24" evidence="3"/>
<sequence length="169" mass="19304">MSTLTVEIGQPAPDFTLPASNGSQVSLSDFRGKYVVLYFYPRDNTPGCTQEAQDFRDAMEAFQARDAVIVGVSPDPLPSHEKFIAKHDLPFLLLSDVEHKAAEMYGVWQLKKMAGKEYYGVVRSTFLIDPQGRLAREWRNVRVKGHVQDVLQALDERYKQERCTRQDEH</sequence>
<dbReference type="Proteomes" id="UP000196475">
    <property type="component" value="Unassembled WGS sequence"/>
</dbReference>
<evidence type="ECO:0000259" key="13">
    <source>
        <dbReference type="PROSITE" id="PS51352"/>
    </source>
</evidence>
<keyword evidence="5" id="KW-0049">Antioxidant</keyword>
<evidence type="ECO:0000313" key="15">
    <source>
        <dbReference type="Proteomes" id="UP000196475"/>
    </source>
</evidence>
<evidence type="ECO:0000256" key="2">
    <source>
        <dbReference type="ARBA" id="ARBA00011245"/>
    </source>
</evidence>
<evidence type="ECO:0000313" key="14">
    <source>
        <dbReference type="EMBL" id="OUM88168.1"/>
    </source>
</evidence>
<dbReference type="PROSITE" id="PS51352">
    <property type="entry name" value="THIOREDOXIN_2"/>
    <property type="match status" value="1"/>
</dbReference>
<dbReference type="PANTHER" id="PTHR42801">
    <property type="entry name" value="THIOREDOXIN-DEPENDENT PEROXIDE REDUCTASE"/>
    <property type="match status" value="1"/>
</dbReference>
<dbReference type="InterPro" id="IPR013766">
    <property type="entry name" value="Thioredoxin_domain"/>
</dbReference>
<evidence type="ECO:0000256" key="9">
    <source>
        <dbReference type="ARBA" id="ARBA00032824"/>
    </source>
</evidence>
<dbReference type="Gene3D" id="3.40.30.10">
    <property type="entry name" value="Glutaredoxin"/>
    <property type="match status" value="1"/>
</dbReference>
<name>A0A1Y3PSN1_9BACI</name>
<comment type="function">
    <text evidence="1">Thiol-specific peroxidase that catalyzes the reduction of hydrogen peroxide and organic hydroperoxides to water and alcohols, respectively. Plays a role in cell protection against oxidative stress by detoxifying peroxides and as sensor of hydrogen peroxide-mediated signaling events.</text>
</comment>
<dbReference type="CDD" id="cd03017">
    <property type="entry name" value="PRX_BCP"/>
    <property type="match status" value="1"/>
</dbReference>
<dbReference type="GO" id="GO:0005737">
    <property type="term" value="C:cytoplasm"/>
    <property type="evidence" value="ECO:0007669"/>
    <property type="project" value="TreeGrafter"/>
</dbReference>
<keyword evidence="4" id="KW-0575">Peroxidase</keyword>
<keyword evidence="7" id="KW-1015">Disulfide bond</keyword>
<dbReference type="GO" id="GO:0034599">
    <property type="term" value="P:cellular response to oxidative stress"/>
    <property type="evidence" value="ECO:0007669"/>
    <property type="project" value="TreeGrafter"/>
</dbReference>
<gene>
    <name evidence="14" type="ORF">BAA01_08695</name>
</gene>
<dbReference type="GO" id="GO:0045454">
    <property type="term" value="P:cell redox homeostasis"/>
    <property type="evidence" value="ECO:0007669"/>
    <property type="project" value="TreeGrafter"/>
</dbReference>
<accession>A0A1Y3PSN1</accession>
<keyword evidence="6" id="KW-0560">Oxidoreductase</keyword>
<comment type="subunit">
    <text evidence="2">Monomer.</text>
</comment>
<evidence type="ECO:0000256" key="4">
    <source>
        <dbReference type="ARBA" id="ARBA00022559"/>
    </source>
</evidence>
<evidence type="ECO:0000256" key="10">
    <source>
        <dbReference type="ARBA" id="ARBA00038489"/>
    </source>
</evidence>
<dbReference type="EMBL" id="LZRT01000065">
    <property type="protein sequence ID" value="OUM88168.1"/>
    <property type="molecule type" value="Genomic_DNA"/>
</dbReference>
<evidence type="ECO:0000256" key="11">
    <source>
        <dbReference type="ARBA" id="ARBA00041373"/>
    </source>
</evidence>
<dbReference type="NCBIfam" id="NF006960">
    <property type="entry name" value="PRK09437.1"/>
    <property type="match status" value="1"/>
</dbReference>
<evidence type="ECO:0000256" key="12">
    <source>
        <dbReference type="ARBA" id="ARBA00049091"/>
    </source>
</evidence>
<evidence type="ECO:0000256" key="5">
    <source>
        <dbReference type="ARBA" id="ARBA00022862"/>
    </source>
</evidence>
<dbReference type="SUPFAM" id="SSF52833">
    <property type="entry name" value="Thioredoxin-like"/>
    <property type="match status" value="1"/>
</dbReference>
<protein>
    <recommendedName>
        <fullName evidence="3">thioredoxin-dependent peroxiredoxin</fullName>
        <ecNumber evidence="3">1.11.1.24</ecNumber>
    </recommendedName>
    <alternativeName>
        <fullName evidence="11">Bacterioferritin comigratory protein</fullName>
    </alternativeName>
    <alternativeName>
        <fullName evidence="9">Thioredoxin peroxidase</fullName>
    </alternativeName>
</protein>
<dbReference type="GO" id="GO:0008379">
    <property type="term" value="F:thioredoxin peroxidase activity"/>
    <property type="evidence" value="ECO:0007669"/>
    <property type="project" value="TreeGrafter"/>
</dbReference>
<dbReference type="PANTHER" id="PTHR42801:SF4">
    <property type="entry name" value="AHPC_TSA FAMILY PROTEIN"/>
    <property type="match status" value="1"/>
</dbReference>
<evidence type="ECO:0000256" key="8">
    <source>
        <dbReference type="ARBA" id="ARBA00023284"/>
    </source>
</evidence>
<keyword evidence="8" id="KW-0676">Redox-active center</keyword>